<reference evidence="1" key="1">
    <citation type="thesis" date="2020" institute="ProQuest LLC" country="789 East Eisenhower Parkway, Ann Arbor, MI, USA">
        <title>Comparative Genomics and Chromosome Evolution.</title>
        <authorList>
            <person name="Mudd A.B."/>
        </authorList>
    </citation>
    <scope>NUCLEOTIDE SEQUENCE</scope>
    <source>
        <strain evidence="1">237g6f4</strain>
        <tissue evidence="1">Blood</tissue>
    </source>
</reference>
<dbReference type="EMBL" id="WNYA01000011">
    <property type="protein sequence ID" value="KAG8551875.1"/>
    <property type="molecule type" value="Genomic_DNA"/>
</dbReference>
<evidence type="ECO:0000313" key="1">
    <source>
        <dbReference type="EMBL" id="KAG8551875.1"/>
    </source>
</evidence>
<gene>
    <name evidence="1" type="ORF">GDO81_004320</name>
</gene>
<keyword evidence="2" id="KW-1185">Reference proteome</keyword>
<accession>A0AAV6ZTT3</accession>
<protein>
    <submittedName>
        <fullName evidence="1">Uncharacterized protein</fullName>
    </submittedName>
</protein>
<proteinExistence type="predicted"/>
<dbReference type="AlphaFoldDB" id="A0AAV6ZTT3"/>
<dbReference type="Proteomes" id="UP000824782">
    <property type="component" value="Unassembled WGS sequence"/>
</dbReference>
<organism evidence="1 2">
    <name type="scientific">Engystomops pustulosus</name>
    <name type="common">Tungara frog</name>
    <name type="synonym">Physalaemus pustulosus</name>
    <dbReference type="NCBI Taxonomy" id="76066"/>
    <lineage>
        <taxon>Eukaryota</taxon>
        <taxon>Metazoa</taxon>
        <taxon>Chordata</taxon>
        <taxon>Craniata</taxon>
        <taxon>Vertebrata</taxon>
        <taxon>Euteleostomi</taxon>
        <taxon>Amphibia</taxon>
        <taxon>Batrachia</taxon>
        <taxon>Anura</taxon>
        <taxon>Neobatrachia</taxon>
        <taxon>Hyloidea</taxon>
        <taxon>Leptodactylidae</taxon>
        <taxon>Leiuperinae</taxon>
        <taxon>Engystomops</taxon>
    </lineage>
</organism>
<name>A0AAV6ZTT3_ENGPU</name>
<evidence type="ECO:0000313" key="2">
    <source>
        <dbReference type="Proteomes" id="UP000824782"/>
    </source>
</evidence>
<comment type="caution">
    <text evidence="1">The sequence shown here is derived from an EMBL/GenBank/DDBJ whole genome shotgun (WGS) entry which is preliminary data.</text>
</comment>
<sequence length="75" mass="8736">MFAMPHEYASQLLLRGCSKSLIWKIPAWTQTLNPDVAMLSGRCGVKRISVREQSTTDCQEIARRKMIFQTEYNYH</sequence>